<dbReference type="InterPro" id="IPR047657">
    <property type="entry name" value="PmbA"/>
</dbReference>
<evidence type="ECO:0000259" key="1">
    <source>
        <dbReference type="Pfam" id="PF19289"/>
    </source>
</evidence>
<reference evidence="2 3" key="1">
    <citation type="journal article" date="2018" name="Arch. Microbiol.">
        <title>New insights into the metabolic potential of the phototrophic purple bacterium Rhodopila globiformis DSM 161(T) from its draft genome sequence and evidence for a vanadium-dependent nitrogenase.</title>
        <authorList>
            <person name="Imhoff J.F."/>
            <person name="Rahn T."/>
            <person name="Kunzel S."/>
            <person name="Neulinger S.C."/>
        </authorList>
    </citation>
    <scope>NUCLEOTIDE SEQUENCE [LARGE SCALE GENOMIC DNA]</scope>
    <source>
        <strain evidence="2 3">DSM 16996</strain>
    </source>
</reference>
<accession>A0A2S6MY15</accession>
<organism evidence="2 3">
    <name type="scientific">Rhodoblastus sphagnicola</name>
    <dbReference type="NCBI Taxonomy" id="333368"/>
    <lineage>
        <taxon>Bacteria</taxon>
        <taxon>Pseudomonadati</taxon>
        <taxon>Pseudomonadota</taxon>
        <taxon>Alphaproteobacteria</taxon>
        <taxon>Hyphomicrobiales</taxon>
        <taxon>Rhodoblastaceae</taxon>
        <taxon>Rhodoblastus</taxon>
    </lineage>
</organism>
<name>A0A2S6MY15_9HYPH</name>
<feature type="domain" description="Metalloprotease TldD/E C-terminal" evidence="1">
    <location>
        <begin position="237"/>
        <end position="431"/>
    </location>
</feature>
<dbReference type="InterPro" id="IPR036059">
    <property type="entry name" value="TldD/PmbA_sf"/>
</dbReference>
<dbReference type="InterPro" id="IPR045569">
    <property type="entry name" value="Metalloprtase-TldD/E_C"/>
</dbReference>
<dbReference type="GO" id="GO:0005829">
    <property type="term" value="C:cytosol"/>
    <property type="evidence" value="ECO:0007669"/>
    <property type="project" value="TreeGrafter"/>
</dbReference>
<dbReference type="EMBL" id="NHSJ01000126">
    <property type="protein sequence ID" value="PPQ27248.1"/>
    <property type="molecule type" value="Genomic_DNA"/>
</dbReference>
<dbReference type="AlphaFoldDB" id="A0A2S6MY15"/>
<proteinExistence type="predicted"/>
<dbReference type="InterPro" id="IPR035068">
    <property type="entry name" value="TldD/PmbA_N"/>
</dbReference>
<dbReference type="Pfam" id="PF19289">
    <property type="entry name" value="PmbA_TldD_3rd"/>
    <property type="match status" value="1"/>
</dbReference>
<dbReference type="Proteomes" id="UP000239089">
    <property type="component" value="Unassembled WGS sequence"/>
</dbReference>
<evidence type="ECO:0000313" key="3">
    <source>
        <dbReference type="Proteomes" id="UP000239089"/>
    </source>
</evidence>
<dbReference type="GO" id="GO:0006508">
    <property type="term" value="P:proteolysis"/>
    <property type="evidence" value="ECO:0007669"/>
    <property type="project" value="InterPro"/>
</dbReference>
<dbReference type="SUPFAM" id="SSF111283">
    <property type="entry name" value="Putative modulator of DNA gyrase, PmbA/TldD"/>
    <property type="match status" value="1"/>
</dbReference>
<dbReference type="PANTHER" id="PTHR43421:SF1">
    <property type="entry name" value="METALLOPROTEASE PMBA"/>
    <property type="match status" value="1"/>
</dbReference>
<dbReference type="PANTHER" id="PTHR43421">
    <property type="entry name" value="METALLOPROTEASE PMBA"/>
    <property type="match status" value="1"/>
</dbReference>
<dbReference type="GO" id="GO:0008237">
    <property type="term" value="F:metallopeptidase activity"/>
    <property type="evidence" value="ECO:0007669"/>
    <property type="project" value="InterPro"/>
</dbReference>
<keyword evidence="3" id="KW-1185">Reference proteome</keyword>
<comment type="caution">
    <text evidence="2">The sequence shown here is derived from an EMBL/GenBank/DDBJ whole genome shotgun (WGS) entry which is preliminary data.</text>
</comment>
<protein>
    <recommendedName>
        <fullName evidence="1">Metalloprotease TldD/E C-terminal domain-containing protein</fullName>
    </recommendedName>
</protein>
<gene>
    <name evidence="2" type="ORF">CCR94_20685</name>
</gene>
<dbReference type="Gene3D" id="3.30.2290.10">
    <property type="entry name" value="PmbA/TldD superfamily"/>
    <property type="match status" value="1"/>
</dbReference>
<sequence length="438" mass="46204">MPHQCGGTVMSAPLDLAEQAVALARKAGADEAQATAARSAYFEIDYSSRRASLARSVDSLRIDLTVFRDGKRGAASITGGRDEDLAEAVAGALIAAQAGVPDDANGVAEGVEAVATRHGPERPDRAAMAAAMTDFGAALARDYPKIMTDGVISAFNDTETGFANSRGLRQHSRRGAYAFGLMFSARDGGRSTSFNHTGWQSFAPRADLLAAETLRRLLDEAVRSLHSKPAPEKFLGDVIFTPDSADTVIGPLAGALSGHALFAGTSPFKDRQGELIASPCFSLLNRPRAFAGGADFDAYGVPTRDLDVIKDGVLDDFLVDFFMARKLGRAQTAGAQNFVVPAGDTPLAEIVGGVKRGVLLSRFSGGVPNSALDFAGVAKNSFYIEDGEIRHALSETMVSGNLRALLRQVYAVSRETVDFGHCRYPYIATTGALISPAP</sequence>
<evidence type="ECO:0000313" key="2">
    <source>
        <dbReference type="EMBL" id="PPQ27248.1"/>
    </source>
</evidence>